<name>A0A9E4N7U6_9GAMM</name>
<evidence type="ECO:0000313" key="1">
    <source>
        <dbReference type="EMBL" id="MCG7949115.1"/>
    </source>
</evidence>
<evidence type="ECO:0000313" key="2">
    <source>
        <dbReference type="Proteomes" id="UP000886667"/>
    </source>
</evidence>
<organism evidence="1 2">
    <name type="scientific">Candidatus Thiodiazotropha taylori</name>
    <dbReference type="NCBI Taxonomy" id="2792791"/>
    <lineage>
        <taxon>Bacteria</taxon>
        <taxon>Pseudomonadati</taxon>
        <taxon>Pseudomonadota</taxon>
        <taxon>Gammaproteobacteria</taxon>
        <taxon>Chromatiales</taxon>
        <taxon>Sedimenticolaceae</taxon>
        <taxon>Candidatus Thiodiazotropha</taxon>
    </lineage>
</organism>
<comment type="caution">
    <text evidence="1">The sequence shown here is derived from an EMBL/GenBank/DDBJ whole genome shotgun (WGS) entry which is preliminary data.</text>
</comment>
<dbReference type="Proteomes" id="UP000886667">
    <property type="component" value="Unassembled WGS sequence"/>
</dbReference>
<dbReference type="EMBL" id="JAEPCM010000851">
    <property type="protein sequence ID" value="MCG7949115.1"/>
    <property type="molecule type" value="Genomic_DNA"/>
</dbReference>
<sequence>MTPEEFVSIRLKDSGQPHLTGQAMQSILNAWLNSLYNTTGTTDYQFSGQALIDLMKSAKRSDKPQGCYRAIN</sequence>
<dbReference type="AlphaFoldDB" id="A0A9E4N7U6"/>
<gene>
    <name evidence="1" type="ORF">JAZ07_22490</name>
</gene>
<accession>A0A9E4N7U6</accession>
<protein>
    <submittedName>
        <fullName evidence="1">Uncharacterized protein</fullName>
    </submittedName>
</protein>
<proteinExistence type="predicted"/>
<reference evidence="1" key="1">
    <citation type="journal article" date="2021" name="Proc. Natl. Acad. Sci. U.S.A.">
        <title>Global biogeography of chemosynthetic symbionts reveals both localized and globally distributed symbiont groups. .</title>
        <authorList>
            <person name="Osvatic J.T."/>
            <person name="Wilkins L.G.E."/>
            <person name="Leibrecht L."/>
            <person name="Leray M."/>
            <person name="Zauner S."/>
            <person name="Polzin J."/>
            <person name="Camacho Y."/>
            <person name="Gros O."/>
            <person name="van Gils J.A."/>
            <person name="Eisen J.A."/>
            <person name="Petersen J.M."/>
            <person name="Yuen B."/>
        </authorList>
    </citation>
    <scope>NUCLEOTIDE SEQUENCE</scope>
    <source>
        <strain evidence="1">MAGclacostrist064TRANS</strain>
    </source>
</reference>